<keyword evidence="4" id="KW-0375">Hydrogen ion transport</keyword>
<organism evidence="5 6">
    <name type="scientific">candidate division WOR-1 bacterium RIFOXYC2_FULL_46_14</name>
    <dbReference type="NCBI Taxonomy" id="1802587"/>
    <lineage>
        <taxon>Bacteria</taxon>
        <taxon>Bacillati</taxon>
        <taxon>Saganbacteria</taxon>
    </lineage>
</organism>
<reference evidence="5 6" key="1">
    <citation type="journal article" date="2016" name="Nat. Commun.">
        <title>Thousands of microbial genomes shed light on interconnected biogeochemical processes in an aquifer system.</title>
        <authorList>
            <person name="Anantharaman K."/>
            <person name="Brown C.T."/>
            <person name="Hug L.A."/>
            <person name="Sharon I."/>
            <person name="Castelle C.J."/>
            <person name="Probst A.J."/>
            <person name="Thomas B.C."/>
            <person name="Singh A."/>
            <person name="Wilkins M.J."/>
            <person name="Karaoz U."/>
            <person name="Brodie E.L."/>
            <person name="Williams K.H."/>
            <person name="Hubbard S.S."/>
            <person name="Banfield J.F."/>
        </authorList>
    </citation>
    <scope>NUCLEOTIDE SEQUENCE [LARGE SCALE GENOMIC DNA]</scope>
</reference>
<evidence type="ECO:0000313" key="5">
    <source>
        <dbReference type="EMBL" id="OGC39666.1"/>
    </source>
</evidence>
<comment type="function">
    <text evidence="4">Produces ATP from ADP in the presence of a proton gradient across the membrane.</text>
</comment>
<dbReference type="Proteomes" id="UP000179242">
    <property type="component" value="Unassembled WGS sequence"/>
</dbReference>
<name>A0A1F4U3Z5_UNCSA</name>
<dbReference type="PANTHER" id="PTHR11671">
    <property type="entry name" value="V-TYPE ATP SYNTHASE SUBUNIT D"/>
    <property type="match status" value="1"/>
</dbReference>
<dbReference type="Gene3D" id="1.10.287.3240">
    <property type="match status" value="1"/>
</dbReference>
<evidence type="ECO:0000256" key="3">
    <source>
        <dbReference type="ARBA" id="ARBA00023065"/>
    </source>
</evidence>
<dbReference type="GO" id="GO:0046933">
    <property type="term" value="F:proton-transporting ATP synthase activity, rotational mechanism"/>
    <property type="evidence" value="ECO:0007669"/>
    <property type="project" value="UniProtKB-UniRule"/>
</dbReference>
<comment type="caution">
    <text evidence="5">The sequence shown here is derived from an EMBL/GenBank/DDBJ whole genome shotgun (WGS) entry which is preliminary data.</text>
</comment>
<keyword evidence="3 4" id="KW-0406">Ion transport</keyword>
<accession>A0A1F4U3Z5</accession>
<dbReference type="NCBIfam" id="TIGR00309">
    <property type="entry name" value="V_ATPase_subD"/>
    <property type="match status" value="1"/>
</dbReference>
<keyword evidence="4" id="KW-0066">ATP synthesis</keyword>
<sequence>MPKQKINATRMQLLRVKRRTLLAKKGHKLLKDKLDGLIRQLLQTVKEHRKLGDRMEKELSVLFSKVVIAAAQIDLKELPPSSCKSGVDIAIKNIMGVKIPIYSVKVEGDPVSYGLAHTPIELDQALIRFKEILPELVKLAEFVKTMQVLAAQIIEIKRRVNALEYKLIPELEQAARFIRMKLAEMELGTTVSLLKIKEMAEKRRLVQK</sequence>
<dbReference type="AlphaFoldDB" id="A0A1F4U3Z5"/>
<evidence type="ECO:0000256" key="2">
    <source>
        <dbReference type="ARBA" id="ARBA00022448"/>
    </source>
</evidence>
<dbReference type="HAMAP" id="MF_00271">
    <property type="entry name" value="ATP_synth_D_arch"/>
    <property type="match status" value="1"/>
</dbReference>
<evidence type="ECO:0000256" key="1">
    <source>
        <dbReference type="ARBA" id="ARBA00005850"/>
    </source>
</evidence>
<dbReference type="EMBL" id="MEUJ01000006">
    <property type="protein sequence ID" value="OGC39666.1"/>
    <property type="molecule type" value="Genomic_DNA"/>
</dbReference>
<protein>
    <recommendedName>
        <fullName evidence="4">V-type ATP synthase subunit D</fullName>
    </recommendedName>
    <alternativeName>
        <fullName evidence="4">V-ATPase subunit D</fullName>
    </alternativeName>
</protein>
<dbReference type="GO" id="GO:0046961">
    <property type="term" value="F:proton-transporting ATPase activity, rotational mechanism"/>
    <property type="evidence" value="ECO:0007669"/>
    <property type="project" value="InterPro"/>
</dbReference>
<evidence type="ECO:0000313" key="6">
    <source>
        <dbReference type="Proteomes" id="UP000179242"/>
    </source>
</evidence>
<dbReference type="GO" id="GO:0005524">
    <property type="term" value="F:ATP binding"/>
    <property type="evidence" value="ECO:0007669"/>
    <property type="project" value="UniProtKB-UniRule"/>
</dbReference>
<comment type="similarity">
    <text evidence="1 4">Belongs to the V-ATPase D subunit family.</text>
</comment>
<evidence type="ECO:0000256" key="4">
    <source>
        <dbReference type="HAMAP-Rule" id="MF_00271"/>
    </source>
</evidence>
<dbReference type="Pfam" id="PF01813">
    <property type="entry name" value="ATP-synt_D"/>
    <property type="match status" value="1"/>
</dbReference>
<dbReference type="InterPro" id="IPR002699">
    <property type="entry name" value="V_ATPase_D"/>
</dbReference>
<dbReference type="GO" id="GO:0042777">
    <property type="term" value="P:proton motive force-driven plasma membrane ATP synthesis"/>
    <property type="evidence" value="ECO:0007669"/>
    <property type="project" value="UniProtKB-UniRule"/>
</dbReference>
<proteinExistence type="inferred from homology"/>
<keyword evidence="2 4" id="KW-0813">Transport</keyword>
<gene>
    <name evidence="4" type="primary">atpD</name>
    <name evidence="5" type="ORF">A2438_06745</name>
</gene>